<gene>
    <name evidence="1" type="ordered locus">Rfer_2822</name>
</gene>
<dbReference type="KEGG" id="rfr:Rfer_2822"/>
<organism evidence="1 2">
    <name type="scientific">Albidiferax ferrireducens (strain ATCC BAA-621 / DSM 15236 / T118)</name>
    <name type="common">Rhodoferax ferrireducens</name>
    <dbReference type="NCBI Taxonomy" id="338969"/>
    <lineage>
        <taxon>Bacteria</taxon>
        <taxon>Pseudomonadati</taxon>
        <taxon>Pseudomonadota</taxon>
        <taxon>Betaproteobacteria</taxon>
        <taxon>Burkholderiales</taxon>
        <taxon>Comamonadaceae</taxon>
        <taxon>Rhodoferax</taxon>
    </lineage>
</organism>
<dbReference type="Proteomes" id="UP000008332">
    <property type="component" value="Chromosome"/>
</dbReference>
<accession>Q21UL9</accession>
<sequence length="65" mass="7753">METSEWIARCSARLHAQWPRLHKDQRDEVAKDLWSDQRWQQSEPETAVVEWLRQGIPVPIGSERQ</sequence>
<proteinExistence type="predicted"/>
<evidence type="ECO:0000313" key="2">
    <source>
        <dbReference type="Proteomes" id="UP000008332"/>
    </source>
</evidence>
<keyword evidence="2" id="KW-1185">Reference proteome</keyword>
<dbReference type="OrthoDB" id="9154986at2"/>
<evidence type="ECO:0000313" key="1">
    <source>
        <dbReference type="EMBL" id="ABD70534.1"/>
    </source>
</evidence>
<protein>
    <submittedName>
        <fullName evidence="1">Uncharacterized protein</fullName>
    </submittedName>
</protein>
<reference evidence="2" key="1">
    <citation type="submission" date="2006-02" db="EMBL/GenBank/DDBJ databases">
        <title>Complete sequence of chromosome of Rhodoferax ferrireducens DSM 15236.</title>
        <authorList>
            <person name="Copeland A."/>
            <person name="Lucas S."/>
            <person name="Lapidus A."/>
            <person name="Barry K."/>
            <person name="Detter J.C."/>
            <person name="Glavina del Rio T."/>
            <person name="Hammon N."/>
            <person name="Israni S."/>
            <person name="Pitluck S."/>
            <person name="Brettin T."/>
            <person name="Bruce D."/>
            <person name="Han C."/>
            <person name="Tapia R."/>
            <person name="Gilna P."/>
            <person name="Kiss H."/>
            <person name="Schmutz J."/>
            <person name="Larimer F."/>
            <person name="Land M."/>
            <person name="Kyrpides N."/>
            <person name="Ivanova N."/>
            <person name="Richardson P."/>
        </authorList>
    </citation>
    <scope>NUCLEOTIDE SEQUENCE [LARGE SCALE GENOMIC DNA]</scope>
    <source>
        <strain evidence="2">ATCC BAA-621 / DSM 15236 / T118</strain>
    </source>
</reference>
<dbReference type="AlphaFoldDB" id="Q21UL9"/>
<dbReference type="EMBL" id="CP000267">
    <property type="protein sequence ID" value="ABD70534.1"/>
    <property type="molecule type" value="Genomic_DNA"/>
</dbReference>
<dbReference type="HOGENOM" id="CLU_2955297_0_0_4"/>
<name>Q21UL9_ALBFT</name>